<accession>A0ABY8WD03</accession>
<sequence>MSQRESEKDTGSTRARRAAVVILRGLAAGAVLSGGAAVADPAPSVHDQFQSAFVAGAAQSDDGLSLQIVLGE</sequence>
<dbReference type="RefSeq" id="WP_284916258.1">
    <property type="nucleotide sequence ID" value="NZ_CP126980.1"/>
</dbReference>
<dbReference type="Proteomes" id="UP001240150">
    <property type="component" value="Chromosome"/>
</dbReference>
<reference evidence="2 3" key="1">
    <citation type="submission" date="2023-06" db="EMBL/GenBank/DDBJ databases">
        <authorList>
            <person name="Yushchuk O."/>
            <person name="Binda E."/>
            <person name="Ruckert-Reed C."/>
            <person name="Fedorenko V."/>
            <person name="Kalinowski J."/>
            <person name="Marinelli F."/>
        </authorList>
    </citation>
    <scope>NUCLEOTIDE SEQUENCE [LARGE SCALE GENOMIC DNA]</scope>
    <source>
        <strain evidence="2 3">NRRL 3884</strain>
    </source>
</reference>
<evidence type="ECO:0000313" key="2">
    <source>
        <dbReference type="EMBL" id="WIM94996.1"/>
    </source>
</evidence>
<keyword evidence="1" id="KW-0812">Transmembrane</keyword>
<keyword evidence="3" id="KW-1185">Reference proteome</keyword>
<protein>
    <submittedName>
        <fullName evidence="2">Uncharacterized protein</fullName>
    </submittedName>
</protein>
<feature type="transmembrane region" description="Helical" evidence="1">
    <location>
        <begin position="21"/>
        <end position="39"/>
    </location>
</feature>
<keyword evidence="1" id="KW-1133">Transmembrane helix</keyword>
<name>A0ABY8WD03_9ACTN</name>
<organism evidence="2 3">
    <name type="scientific">Actinoplanes oblitus</name>
    <dbReference type="NCBI Taxonomy" id="3040509"/>
    <lineage>
        <taxon>Bacteria</taxon>
        <taxon>Bacillati</taxon>
        <taxon>Actinomycetota</taxon>
        <taxon>Actinomycetes</taxon>
        <taxon>Micromonosporales</taxon>
        <taxon>Micromonosporaceae</taxon>
        <taxon>Actinoplanes</taxon>
    </lineage>
</organism>
<dbReference type="EMBL" id="CP126980">
    <property type="protein sequence ID" value="WIM94996.1"/>
    <property type="molecule type" value="Genomic_DNA"/>
</dbReference>
<keyword evidence="1" id="KW-0472">Membrane</keyword>
<evidence type="ECO:0000313" key="3">
    <source>
        <dbReference type="Proteomes" id="UP001240150"/>
    </source>
</evidence>
<evidence type="ECO:0000256" key="1">
    <source>
        <dbReference type="SAM" id="Phobius"/>
    </source>
</evidence>
<gene>
    <name evidence="2" type="ORF">ACTOB_007057</name>
</gene>
<proteinExistence type="predicted"/>